<comment type="caution">
    <text evidence="1">The sequence shown here is derived from an EMBL/GenBank/DDBJ whole genome shotgun (WGS) entry which is preliminary data.</text>
</comment>
<dbReference type="Proteomes" id="UP000317122">
    <property type="component" value="Unassembled WGS sequence"/>
</dbReference>
<evidence type="ECO:0008006" key="3">
    <source>
        <dbReference type="Google" id="ProtNLM"/>
    </source>
</evidence>
<protein>
    <recommendedName>
        <fullName evidence="3">Competence protein CoiA-like protein</fullName>
    </recommendedName>
</protein>
<accession>A0A562NLU6</accession>
<evidence type="ECO:0000313" key="1">
    <source>
        <dbReference type="EMBL" id="TWI33103.1"/>
    </source>
</evidence>
<name>A0A562NLU6_9HYPH</name>
<evidence type="ECO:0000313" key="2">
    <source>
        <dbReference type="Proteomes" id="UP000317122"/>
    </source>
</evidence>
<organism evidence="1 2">
    <name type="scientific">Mesorhizobium tianshanense</name>
    <dbReference type="NCBI Taxonomy" id="39844"/>
    <lineage>
        <taxon>Bacteria</taxon>
        <taxon>Pseudomonadati</taxon>
        <taxon>Pseudomonadota</taxon>
        <taxon>Alphaproteobacteria</taxon>
        <taxon>Hyphomicrobiales</taxon>
        <taxon>Phyllobacteriaceae</taxon>
        <taxon>Mesorhizobium</taxon>
    </lineage>
</organism>
<proteinExistence type="predicted"/>
<dbReference type="EMBL" id="VLKT01000026">
    <property type="protein sequence ID" value="TWI33103.1"/>
    <property type="molecule type" value="Genomic_DNA"/>
</dbReference>
<reference evidence="1 2" key="1">
    <citation type="journal article" date="2015" name="Stand. Genomic Sci.">
        <title>Genomic Encyclopedia of Bacterial and Archaeal Type Strains, Phase III: the genomes of soil and plant-associated and newly described type strains.</title>
        <authorList>
            <person name="Whitman W.B."/>
            <person name="Woyke T."/>
            <person name="Klenk H.P."/>
            <person name="Zhou Y."/>
            <person name="Lilburn T.G."/>
            <person name="Beck B.J."/>
            <person name="De Vos P."/>
            <person name="Vandamme P."/>
            <person name="Eisen J.A."/>
            <person name="Garrity G."/>
            <person name="Hugenholtz P."/>
            <person name="Kyrpides N.C."/>
        </authorList>
    </citation>
    <scope>NUCLEOTIDE SEQUENCE [LARGE SCALE GENOMIC DNA]</scope>
    <source>
        <strain evidence="1 2">CGMCC 1.2546</strain>
    </source>
</reference>
<dbReference type="AlphaFoldDB" id="A0A562NLU6"/>
<sequence length="272" mass="31919">MRYALVNNERREAESGLTGACPGCGQPMTSKCGDQRIHHWANRGVRTCDPWWEPETPWHRNWKGQFPPVWQEVIQHDARGERHIADVRTDHGLALEFQHSHLRSEERAARESFYGNMIWIVDGTRLKRDLPRFSEGHPSLRRSPLQGIYTTPFPAECFPRDWLECRAPVFFDFAGTEPPGRNTPVERRYLWGLLPGRADGHAVVVALQRQNLVHAAYHRPQILASRKIVYALAERFRVARVQAMQEARRYPVKAVWKPRYKSWRRRPRMVRF</sequence>
<keyword evidence="2" id="KW-1185">Reference proteome</keyword>
<gene>
    <name evidence="1" type="ORF">IQ26_04103</name>
</gene>